<gene>
    <name evidence="1" type="primary">TFS1_1</name>
    <name evidence="1" type="ORF">LTR37_002608</name>
</gene>
<keyword evidence="2" id="KW-1185">Reference proteome</keyword>
<evidence type="ECO:0000313" key="2">
    <source>
        <dbReference type="Proteomes" id="UP001281147"/>
    </source>
</evidence>
<proteinExistence type="predicted"/>
<comment type="caution">
    <text evidence="1">The sequence shown here is derived from an EMBL/GenBank/DDBJ whole genome shotgun (WGS) entry which is preliminary data.</text>
</comment>
<organism evidence="1 2">
    <name type="scientific">Vermiconidia calcicola</name>
    <dbReference type="NCBI Taxonomy" id="1690605"/>
    <lineage>
        <taxon>Eukaryota</taxon>
        <taxon>Fungi</taxon>
        <taxon>Dikarya</taxon>
        <taxon>Ascomycota</taxon>
        <taxon>Pezizomycotina</taxon>
        <taxon>Dothideomycetes</taxon>
        <taxon>Dothideomycetidae</taxon>
        <taxon>Mycosphaerellales</taxon>
        <taxon>Extremaceae</taxon>
        <taxon>Vermiconidia</taxon>
    </lineage>
</organism>
<sequence>MAVFLSFFVCVFFVASGLFAVDAQQQLLFKDSDLDLIYELKKAEIIPTVFDEFKPLVSISVQWANASAEYGNTINPSHTQKEPKIELIGSTPSFLSNGKTPQLTVALTDPDAPSRDNPEWSEICHWLTTDVDLRKPDHDDDDGDEEDLISKAIRILNSDVMPYKPPGPPPKTGKHRYVFVALMPKNGTTDSLHLVKPDDRQHWGYKHERNGLRMWAEDMGLEVIGANFIYEQNDEQ</sequence>
<reference evidence="1" key="1">
    <citation type="submission" date="2023-07" db="EMBL/GenBank/DDBJ databases">
        <title>Black Yeasts Isolated from many extreme environments.</title>
        <authorList>
            <person name="Coleine C."/>
            <person name="Stajich J.E."/>
            <person name="Selbmann L."/>
        </authorList>
    </citation>
    <scope>NUCLEOTIDE SEQUENCE</scope>
    <source>
        <strain evidence="1">CCFEE 5714</strain>
    </source>
</reference>
<accession>A0ACC3NSE2</accession>
<protein>
    <submittedName>
        <fullName evidence="1">Carboxypeptidase Y inhibitor</fullName>
    </submittedName>
</protein>
<evidence type="ECO:0000313" key="1">
    <source>
        <dbReference type="EMBL" id="KAK3722175.1"/>
    </source>
</evidence>
<name>A0ACC3NSE2_9PEZI</name>
<dbReference type="Proteomes" id="UP001281147">
    <property type="component" value="Unassembled WGS sequence"/>
</dbReference>
<dbReference type="EMBL" id="JAUTXU010000014">
    <property type="protein sequence ID" value="KAK3722175.1"/>
    <property type="molecule type" value="Genomic_DNA"/>
</dbReference>